<dbReference type="InterPro" id="IPR023214">
    <property type="entry name" value="HAD_sf"/>
</dbReference>
<dbReference type="PANTHER" id="PTHR12210">
    <property type="entry name" value="DULLARD PROTEIN PHOSPHATASE"/>
    <property type="match status" value="1"/>
</dbReference>
<dbReference type="InterPro" id="IPR004274">
    <property type="entry name" value="FCP1_dom"/>
</dbReference>
<keyword evidence="1" id="KW-0378">Hydrolase</keyword>
<gene>
    <name evidence="7" type="ORF">CBOVIS_LOCUS9612</name>
</gene>
<evidence type="ECO:0000256" key="2">
    <source>
        <dbReference type="ARBA" id="ARBA00022912"/>
    </source>
</evidence>
<name>A0A8S1EVR6_9PELO</name>
<dbReference type="OrthoDB" id="277011at2759"/>
<feature type="compositionally biased region" description="Basic and acidic residues" evidence="5">
    <location>
        <begin position="28"/>
        <end position="41"/>
    </location>
</feature>
<dbReference type="InterPro" id="IPR011948">
    <property type="entry name" value="Dullard_phosphatase"/>
</dbReference>
<comment type="function">
    <text evidence="3">Probable phosphatase.</text>
</comment>
<dbReference type="Gene3D" id="3.40.50.1000">
    <property type="entry name" value="HAD superfamily/HAD-like"/>
    <property type="match status" value="1"/>
</dbReference>
<dbReference type="EMBL" id="CADEPM010000006">
    <property type="protein sequence ID" value="CAB3407728.1"/>
    <property type="molecule type" value="Genomic_DNA"/>
</dbReference>
<dbReference type="FunFam" id="3.40.50.1000:FF:000015">
    <property type="entry name" value="CTD small phosphatase-like protein 2"/>
    <property type="match status" value="1"/>
</dbReference>
<accession>A0A8S1EVR6</accession>
<dbReference type="InterPro" id="IPR050365">
    <property type="entry name" value="TIM50"/>
</dbReference>
<dbReference type="Proteomes" id="UP000494206">
    <property type="component" value="Unassembled WGS sequence"/>
</dbReference>
<feature type="domain" description="FCP1 homology" evidence="6">
    <location>
        <begin position="113"/>
        <end position="272"/>
    </location>
</feature>
<dbReference type="GO" id="GO:0005634">
    <property type="term" value="C:nucleus"/>
    <property type="evidence" value="ECO:0007669"/>
    <property type="project" value="UniProtKB-ARBA"/>
</dbReference>
<evidence type="ECO:0000313" key="7">
    <source>
        <dbReference type="EMBL" id="CAB3407728.1"/>
    </source>
</evidence>
<organism evidence="7 8">
    <name type="scientific">Caenorhabditis bovis</name>
    <dbReference type="NCBI Taxonomy" id="2654633"/>
    <lineage>
        <taxon>Eukaryota</taxon>
        <taxon>Metazoa</taxon>
        <taxon>Ecdysozoa</taxon>
        <taxon>Nematoda</taxon>
        <taxon>Chromadorea</taxon>
        <taxon>Rhabditida</taxon>
        <taxon>Rhabditina</taxon>
        <taxon>Rhabditomorpha</taxon>
        <taxon>Rhabditoidea</taxon>
        <taxon>Rhabditidae</taxon>
        <taxon>Peloderinae</taxon>
        <taxon>Caenorhabditis</taxon>
    </lineage>
</organism>
<dbReference type="SMART" id="SM00577">
    <property type="entry name" value="CPDc"/>
    <property type="match status" value="1"/>
</dbReference>
<dbReference type="InterPro" id="IPR036412">
    <property type="entry name" value="HAD-like_sf"/>
</dbReference>
<keyword evidence="8" id="KW-1185">Reference proteome</keyword>
<dbReference type="SUPFAM" id="SSF56784">
    <property type="entry name" value="HAD-like"/>
    <property type="match status" value="1"/>
</dbReference>
<dbReference type="CDD" id="cd07521">
    <property type="entry name" value="HAD_FCP1-like"/>
    <property type="match status" value="1"/>
</dbReference>
<dbReference type="AlphaFoldDB" id="A0A8S1EVR6"/>
<evidence type="ECO:0000256" key="4">
    <source>
        <dbReference type="ARBA" id="ARBA00038355"/>
    </source>
</evidence>
<evidence type="ECO:0000256" key="5">
    <source>
        <dbReference type="SAM" id="MobiDB-lite"/>
    </source>
</evidence>
<dbReference type="NCBIfam" id="TIGR02251">
    <property type="entry name" value="HIF-SF_euk"/>
    <property type="match status" value="1"/>
</dbReference>
<protein>
    <recommendedName>
        <fullName evidence="6">FCP1 homology domain-containing protein</fullName>
    </recommendedName>
</protein>
<reference evidence="7 8" key="1">
    <citation type="submission" date="2020-04" db="EMBL/GenBank/DDBJ databases">
        <authorList>
            <person name="Laetsch R D."/>
            <person name="Stevens L."/>
            <person name="Kumar S."/>
            <person name="Blaxter L. M."/>
        </authorList>
    </citation>
    <scope>NUCLEOTIDE SEQUENCE [LARGE SCALE GENOMIC DNA]</scope>
</reference>
<comment type="caution">
    <text evidence="7">The sequence shown here is derived from an EMBL/GenBank/DDBJ whole genome shotgun (WGS) entry which is preliminary data.</text>
</comment>
<feature type="region of interest" description="Disordered" evidence="5">
    <location>
        <begin position="16"/>
        <end position="53"/>
    </location>
</feature>
<sequence length="361" mass="42487">MFARLIKREKMKNLEANTLKTRQQTAKRRADGGGDAVEIRRAPTTSRPPRKRAKKSDAIKWVWPVDEYVDESQLEEHRGPTSIDFDALLMLSTMPRVTDDLRNRCPALPVRTRSAPEFTLVLDLDETLVHCSLSPLSDATLIFPVDFQDMRYQVYVRLRPHLQEFLDRVSKIYEIILFTASKNVYANKLVDFLDPDKSYVRYRLFREHCSFIYGNYVKDLKILGRDLSKTVIIDNAPQSFAYQLDNGIPIESWFDDQRDKELLKLLPFLERIPKAGCDVRELIRDKYRLREMIPIYSRLYHEQQRQMRLEEERREQVARQNEQENVVPKKGILMISHQQQNAENDLIMHQLPVPQPQMVQG</sequence>
<dbReference type="GO" id="GO:0004721">
    <property type="term" value="F:phosphoprotein phosphatase activity"/>
    <property type="evidence" value="ECO:0007669"/>
    <property type="project" value="UniProtKB-KW"/>
</dbReference>
<evidence type="ECO:0000256" key="3">
    <source>
        <dbReference type="ARBA" id="ARBA00037324"/>
    </source>
</evidence>
<proteinExistence type="inferred from homology"/>
<evidence type="ECO:0000256" key="1">
    <source>
        <dbReference type="ARBA" id="ARBA00022801"/>
    </source>
</evidence>
<comment type="similarity">
    <text evidence="4">Belongs to the CTDSPL2 family.</text>
</comment>
<dbReference type="PROSITE" id="PS50969">
    <property type="entry name" value="FCP1"/>
    <property type="match status" value="1"/>
</dbReference>
<evidence type="ECO:0000259" key="6">
    <source>
        <dbReference type="PROSITE" id="PS50969"/>
    </source>
</evidence>
<evidence type="ECO:0000313" key="8">
    <source>
        <dbReference type="Proteomes" id="UP000494206"/>
    </source>
</evidence>
<keyword evidence="2" id="KW-0904">Protein phosphatase</keyword>
<dbReference type="Pfam" id="PF03031">
    <property type="entry name" value="NIF"/>
    <property type="match status" value="1"/>
</dbReference>